<evidence type="ECO:0000313" key="1">
    <source>
        <dbReference type="EMBL" id="KAF2476990.1"/>
    </source>
</evidence>
<dbReference type="Proteomes" id="UP000799755">
    <property type="component" value="Unassembled WGS sequence"/>
</dbReference>
<protein>
    <submittedName>
        <fullName evidence="1">Ankyrin</fullName>
    </submittedName>
</protein>
<comment type="caution">
    <text evidence="1">The sequence shown here is derived from an EMBL/GenBank/DDBJ whole genome shotgun (WGS) entry which is preliminary data.</text>
</comment>
<reference evidence="1" key="1">
    <citation type="journal article" date="2020" name="Stud. Mycol.">
        <title>101 Dothideomycetes genomes: a test case for predicting lifestyles and emergence of pathogens.</title>
        <authorList>
            <person name="Haridas S."/>
            <person name="Albert R."/>
            <person name="Binder M."/>
            <person name="Bloem J."/>
            <person name="Labutti K."/>
            <person name="Salamov A."/>
            <person name="Andreopoulos B."/>
            <person name="Baker S."/>
            <person name="Barry K."/>
            <person name="Bills G."/>
            <person name="Bluhm B."/>
            <person name="Cannon C."/>
            <person name="Castanera R."/>
            <person name="Culley D."/>
            <person name="Daum C."/>
            <person name="Ezra D."/>
            <person name="Gonzalez J."/>
            <person name="Henrissat B."/>
            <person name="Kuo A."/>
            <person name="Liang C."/>
            <person name="Lipzen A."/>
            <person name="Lutzoni F."/>
            <person name="Magnuson J."/>
            <person name="Mondo S."/>
            <person name="Nolan M."/>
            <person name="Ohm R."/>
            <person name="Pangilinan J."/>
            <person name="Park H.-J."/>
            <person name="Ramirez L."/>
            <person name="Alfaro M."/>
            <person name="Sun H."/>
            <person name="Tritt A."/>
            <person name="Yoshinaga Y."/>
            <person name="Zwiers L.-H."/>
            <person name="Turgeon B."/>
            <person name="Goodwin S."/>
            <person name="Spatafora J."/>
            <person name="Crous P."/>
            <person name="Grigoriev I."/>
        </authorList>
    </citation>
    <scope>NUCLEOTIDE SEQUENCE</scope>
    <source>
        <strain evidence="1">ATCC 200398</strain>
    </source>
</reference>
<gene>
    <name evidence="1" type="ORF">BDR25DRAFT_309313</name>
</gene>
<proteinExistence type="predicted"/>
<keyword evidence="2" id="KW-1185">Reference proteome</keyword>
<name>A0ACB6RF92_9PLEO</name>
<organism evidence="1 2">
    <name type="scientific">Lindgomyces ingoldianus</name>
    <dbReference type="NCBI Taxonomy" id="673940"/>
    <lineage>
        <taxon>Eukaryota</taxon>
        <taxon>Fungi</taxon>
        <taxon>Dikarya</taxon>
        <taxon>Ascomycota</taxon>
        <taxon>Pezizomycotina</taxon>
        <taxon>Dothideomycetes</taxon>
        <taxon>Pleosporomycetidae</taxon>
        <taxon>Pleosporales</taxon>
        <taxon>Lindgomycetaceae</taxon>
        <taxon>Lindgomyces</taxon>
    </lineage>
</organism>
<dbReference type="EMBL" id="MU003493">
    <property type="protein sequence ID" value="KAF2476990.1"/>
    <property type="molecule type" value="Genomic_DNA"/>
</dbReference>
<sequence>MPKRSTNIPRSTAFVGTHSDMSVAGELLAGCAAAASISQLSVYILKTSLALGAFIESTRQASSELRHIRTEVILVQHTLHILKDQLSGIDNDKLLLESYHVLLHHALEEIYRTVDELHLACSGRSSSSLRRREQVKFVLKDRNAIKSIMRRLASSKDTLNTIISVIILQISSRAAAGVWNIEPKLELTRAMIEQIARPQPFTTNIAPRPIPHHHANRISTHSQNAAFKGPPKSYVLQKDTVWGRLGLIYSSSLRVGAEGDQRRSYLVGFRLPKWLSQWFSWQDISYQLRFSGIICYQKRVPLDFPFLVACKAGDLTLITQYIINDHELVNCRSSCSGKTPLLLAIESGNLDAVRSLLEAGARTDVGDDDQILPVFAALGFKGRRKSAGRQSPFIQFPPKTDAWLDTLRLLTENGASVHDIVGNRAITMLNLNRDTYHEETTLRFFYILRQECYVDFDLVSDQGPSALLMAIRSGTTACTAIDFLAKNGVNLQQIYHDGRTALHIAAEMTSNSDSLKHLYNVYGLHEVNRQDQWGWTPLHYAVGSEGLSPNAKSSNVLFLLNKGADPHILGRRVFLQRSHASSLLTTAVTPMQYANLLGNDIRRRVLDHLASNWVSEMSAEEVEEDIFFDAEEEGLLL</sequence>
<evidence type="ECO:0000313" key="2">
    <source>
        <dbReference type="Proteomes" id="UP000799755"/>
    </source>
</evidence>
<accession>A0ACB6RF92</accession>